<dbReference type="Proteomes" id="UP001162501">
    <property type="component" value="Chromosome 1"/>
</dbReference>
<organism evidence="1 2">
    <name type="scientific">Rangifer tarandus platyrhynchus</name>
    <name type="common">Svalbard reindeer</name>
    <dbReference type="NCBI Taxonomy" id="3082113"/>
    <lineage>
        <taxon>Eukaryota</taxon>
        <taxon>Metazoa</taxon>
        <taxon>Chordata</taxon>
        <taxon>Craniata</taxon>
        <taxon>Vertebrata</taxon>
        <taxon>Euteleostomi</taxon>
        <taxon>Mammalia</taxon>
        <taxon>Eutheria</taxon>
        <taxon>Laurasiatheria</taxon>
        <taxon>Artiodactyla</taxon>
        <taxon>Ruminantia</taxon>
        <taxon>Pecora</taxon>
        <taxon>Cervidae</taxon>
        <taxon>Odocoileinae</taxon>
        <taxon>Rangifer</taxon>
    </lineage>
</organism>
<evidence type="ECO:0000313" key="2">
    <source>
        <dbReference type="Proteomes" id="UP001162501"/>
    </source>
</evidence>
<name>A0AC59XZY0_RANTA</name>
<protein>
    <submittedName>
        <fullName evidence="1">Uncharacterized protein</fullName>
    </submittedName>
</protein>
<reference evidence="1" key="2">
    <citation type="submission" date="2025-03" db="EMBL/GenBank/DDBJ databases">
        <authorList>
            <consortium name="ELIXIR-Norway"/>
            <consortium name="Elixir Norway"/>
        </authorList>
    </citation>
    <scope>NUCLEOTIDE SEQUENCE</scope>
</reference>
<gene>
    <name evidence="1" type="ORF">MRATA1EN22A_LOCUS43</name>
</gene>
<evidence type="ECO:0000313" key="1">
    <source>
        <dbReference type="EMBL" id="CAM9256684.1"/>
    </source>
</evidence>
<proteinExistence type="predicted"/>
<reference evidence="1" key="1">
    <citation type="submission" date="2023-05" db="EMBL/GenBank/DDBJ databases">
        <authorList>
            <consortium name="ELIXIR-Norway"/>
        </authorList>
    </citation>
    <scope>NUCLEOTIDE SEQUENCE</scope>
</reference>
<sequence>MSGSVYLQISDLASGPLLTTARVPVPFPPRPAEFAEPYILHVHVFGWSPRRDLGAVSFLLPGRQNCSSGVPRWGNASERHGSELHAVQRQSVNTWKRPRRPTGSRGGFRTER</sequence>
<dbReference type="EMBL" id="OX596085">
    <property type="protein sequence ID" value="CAM9256684.1"/>
    <property type="molecule type" value="Genomic_DNA"/>
</dbReference>
<accession>A0AC59XZY0</accession>